<name>A0A1H1VUX5_9FLAO</name>
<feature type="domain" description="Methyltransferase" evidence="3">
    <location>
        <begin position="49"/>
        <end position="125"/>
    </location>
</feature>
<dbReference type="InterPro" id="IPR029063">
    <property type="entry name" value="SAM-dependent_MTases_sf"/>
</dbReference>
<dbReference type="SUPFAM" id="SSF53335">
    <property type="entry name" value="S-adenosyl-L-methionine-dependent methyltransferases"/>
    <property type="match status" value="1"/>
</dbReference>
<evidence type="ECO:0000259" key="3">
    <source>
        <dbReference type="Pfam" id="PF13649"/>
    </source>
</evidence>
<evidence type="ECO:0000313" key="4">
    <source>
        <dbReference type="EMBL" id="SDS88697.1"/>
    </source>
</evidence>
<dbReference type="PANTHER" id="PTHR43861">
    <property type="entry name" value="TRANS-ACONITATE 2-METHYLTRANSFERASE-RELATED"/>
    <property type="match status" value="1"/>
</dbReference>
<dbReference type="STRING" id="1249933.SAMN04489797_2669"/>
<protein>
    <submittedName>
        <fullName evidence="4">Methyltransferase domain-containing protein</fullName>
    </submittedName>
</protein>
<evidence type="ECO:0000256" key="1">
    <source>
        <dbReference type="ARBA" id="ARBA00022603"/>
    </source>
</evidence>
<dbReference type="PANTHER" id="PTHR43861:SF1">
    <property type="entry name" value="TRANS-ACONITATE 2-METHYLTRANSFERASE"/>
    <property type="match status" value="1"/>
</dbReference>
<dbReference type="GO" id="GO:0008168">
    <property type="term" value="F:methyltransferase activity"/>
    <property type="evidence" value="ECO:0007669"/>
    <property type="project" value="UniProtKB-KW"/>
</dbReference>
<sequence length="243" mass="28381">MTKPTKQWYASWFDTPYYHILYKDRDYTEAQNFMDNLTNYLNLPEHGKILDLACGKGRHSVYLNSLGYNVTGADLSEQSIAHAQQFENETLRFKVHDMSTPFPDTFDAVFNLFTSFGYFEDEACNLKTIASIKQELNAFGFGVIDFMNTNYIIKNLIPEDVKTVEGIDFHQKRSVKEGYIIKDISFEADGEHFEFQERVKAFTLQDFEILFEKAGVHLLDVFGDYKLHKYHTDTSERMIMIFK</sequence>
<dbReference type="AlphaFoldDB" id="A0A1H1VUX5"/>
<dbReference type="InterPro" id="IPR041698">
    <property type="entry name" value="Methyltransf_25"/>
</dbReference>
<dbReference type="RefSeq" id="WP_092447159.1">
    <property type="nucleotide sequence ID" value="NZ_JBLXAG010000011.1"/>
</dbReference>
<evidence type="ECO:0000256" key="2">
    <source>
        <dbReference type="ARBA" id="ARBA00022679"/>
    </source>
</evidence>
<dbReference type="CDD" id="cd02440">
    <property type="entry name" value="AdoMet_MTases"/>
    <property type="match status" value="1"/>
</dbReference>
<organism evidence="4 5">
    <name type="scientific">Winogradskyella sediminis</name>
    <dbReference type="NCBI Taxonomy" id="1382466"/>
    <lineage>
        <taxon>Bacteria</taxon>
        <taxon>Pseudomonadati</taxon>
        <taxon>Bacteroidota</taxon>
        <taxon>Flavobacteriia</taxon>
        <taxon>Flavobacteriales</taxon>
        <taxon>Flavobacteriaceae</taxon>
        <taxon>Winogradskyella</taxon>
    </lineage>
</organism>
<dbReference type="EMBL" id="LT629774">
    <property type="protein sequence ID" value="SDS88697.1"/>
    <property type="molecule type" value="Genomic_DNA"/>
</dbReference>
<proteinExistence type="predicted"/>
<keyword evidence="2 4" id="KW-0808">Transferase</keyword>
<keyword evidence="5" id="KW-1185">Reference proteome</keyword>
<dbReference type="Gene3D" id="2.20.25.110">
    <property type="entry name" value="S-adenosyl-L-methionine-dependent methyltransferases"/>
    <property type="match status" value="1"/>
</dbReference>
<reference evidence="4 5" key="1">
    <citation type="submission" date="2016-10" db="EMBL/GenBank/DDBJ databases">
        <authorList>
            <person name="Varghese N."/>
            <person name="Submissions S."/>
        </authorList>
    </citation>
    <scope>NUCLEOTIDE SEQUENCE [LARGE SCALE GENOMIC DNA]</scope>
    <source>
        <strain evidence="4 5">RHA_55</strain>
    </source>
</reference>
<evidence type="ECO:0000313" key="5">
    <source>
        <dbReference type="Proteomes" id="UP000198963"/>
    </source>
</evidence>
<dbReference type="Pfam" id="PF13649">
    <property type="entry name" value="Methyltransf_25"/>
    <property type="match status" value="1"/>
</dbReference>
<dbReference type="Gene3D" id="3.40.50.150">
    <property type="entry name" value="Vaccinia Virus protein VP39"/>
    <property type="match status" value="1"/>
</dbReference>
<keyword evidence="1 4" id="KW-0489">Methyltransferase</keyword>
<dbReference type="Proteomes" id="UP000198963">
    <property type="component" value="Chromosome I"/>
</dbReference>
<gene>
    <name evidence="4" type="ORF">SAMN04489797_2669</name>
</gene>
<accession>A0A1H1VUX5</accession>
<dbReference type="GO" id="GO:0032259">
    <property type="term" value="P:methylation"/>
    <property type="evidence" value="ECO:0007669"/>
    <property type="project" value="UniProtKB-KW"/>
</dbReference>